<evidence type="ECO:0000313" key="3">
    <source>
        <dbReference type="Proteomes" id="UP000326289"/>
    </source>
</evidence>
<name>A0A5N6JC97_9EURO</name>
<dbReference type="EMBL" id="ML732781">
    <property type="protein sequence ID" value="KAB8275554.1"/>
    <property type="molecule type" value="Genomic_DNA"/>
</dbReference>
<dbReference type="AlphaFoldDB" id="A0A5N6JC97"/>
<dbReference type="Proteomes" id="UP000326289">
    <property type="component" value="Unassembled WGS sequence"/>
</dbReference>
<gene>
    <name evidence="2" type="ORF">BDV30DRAFT_207633</name>
</gene>
<evidence type="ECO:0000313" key="2">
    <source>
        <dbReference type="EMBL" id="KAB8275554.1"/>
    </source>
</evidence>
<protein>
    <submittedName>
        <fullName evidence="2">Uncharacterized protein</fullName>
    </submittedName>
</protein>
<proteinExistence type="predicted"/>
<evidence type="ECO:0000256" key="1">
    <source>
        <dbReference type="SAM" id="MobiDB-lite"/>
    </source>
</evidence>
<feature type="region of interest" description="Disordered" evidence="1">
    <location>
        <begin position="48"/>
        <end position="79"/>
    </location>
</feature>
<feature type="compositionally biased region" description="Pro residues" evidence="1">
    <location>
        <begin position="52"/>
        <end position="63"/>
    </location>
</feature>
<accession>A0A5N6JC97</accession>
<reference evidence="2 3" key="1">
    <citation type="submission" date="2019-04" db="EMBL/GenBank/DDBJ databases">
        <title>Fungal friends and foes A comparative genomics study of 23 Aspergillus species from section Flavi.</title>
        <authorList>
            <consortium name="DOE Joint Genome Institute"/>
            <person name="Kjaerbolling I."/>
            <person name="Vesth T.C."/>
            <person name="Frisvad J.C."/>
            <person name="Nybo J.L."/>
            <person name="Theobald S."/>
            <person name="Kildgaard S."/>
            <person name="Petersen T.I."/>
            <person name="Kuo A."/>
            <person name="Sato A."/>
            <person name="Lyhne E.K."/>
            <person name="Kogle M.E."/>
            <person name="Wiebenga A."/>
            <person name="Kun R.S."/>
            <person name="Lubbers R.J."/>
            <person name="Makela M.R."/>
            <person name="Barry K."/>
            <person name="Chovatia M."/>
            <person name="Clum A."/>
            <person name="Daum C."/>
            <person name="Haridas S."/>
            <person name="He G."/>
            <person name="LaButti K."/>
            <person name="Lipzen A."/>
            <person name="Mondo S."/>
            <person name="Pangilinan J."/>
            <person name="Riley R."/>
            <person name="Salamov A."/>
            <person name="Simmons B.A."/>
            <person name="Magnuson J.K."/>
            <person name="Henrissat B."/>
            <person name="Mortensen U.H."/>
            <person name="Larsen T.O."/>
            <person name="De vries R.P."/>
            <person name="Grigoriev I.V."/>
            <person name="Machida M."/>
            <person name="Baker S.E."/>
            <person name="Andersen M.R."/>
        </authorList>
    </citation>
    <scope>NUCLEOTIDE SEQUENCE [LARGE SCALE GENOMIC DNA]</scope>
    <source>
        <strain evidence="2 3">CBS 117635</strain>
    </source>
</reference>
<sequence>MFFWKRRAQHALPRSFHIRKYDVTQERTTTASPLPRITSGCLAGAWTSTPTPLLPSSPPPPRPNNRYSSTLLLPSHIWP</sequence>
<organism evidence="2 3">
    <name type="scientific">Aspergillus minisclerotigenes</name>
    <dbReference type="NCBI Taxonomy" id="656917"/>
    <lineage>
        <taxon>Eukaryota</taxon>
        <taxon>Fungi</taxon>
        <taxon>Dikarya</taxon>
        <taxon>Ascomycota</taxon>
        <taxon>Pezizomycotina</taxon>
        <taxon>Eurotiomycetes</taxon>
        <taxon>Eurotiomycetidae</taxon>
        <taxon>Eurotiales</taxon>
        <taxon>Aspergillaceae</taxon>
        <taxon>Aspergillus</taxon>
        <taxon>Aspergillus subgen. Circumdati</taxon>
    </lineage>
</organism>
<keyword evidence="3" id="KW-1185">Reference proteome</keyword>